<dbReference type="InterPro" id="IPR000718">
    <property type="entry name" value="Peptidase_M13"/>
</dbReference>
<evidence type="ECO:0000313" key="4">
    <source>
        <dbReference type="Proteomes" id="UP000726737"/>
    </source>
</evidence>
<evidence type="ECO:0000256" key="1">
    <source>
        <dbReference type="SAM" id="SignalP"/>
    </source>
</evidence>
<dbReference type="GO" id="GO:0016485">
    <property type="term" value="P:protein processing"/>
    <property type="evidence" value="ECO:0007669"/>
    <property type="project" value="TreeGrafter"/>
</dbReference>
<proteinExistence type="predicted"/>
<accession>A0A9P6PKL2</accession>
<dbReference type="PANTHER" id="PTHR11733:SF167">
    <property type="entry name" value="FI17812P1-RELATED"/>
    <property type="match status" value="1"/>
</dbReference>
<dbReference type="Proteomes" id="UP000726737">
    <property type="component" value="Unassembled WGS sequence"/>
</dbReference>
<sequence length="290" mass="32337">MPKLYTLLAITAALQLAVHSAPLTASVCNTPQCLNSATGILKDMNPSADPCIDFSQFACGGFYEREVLRDGEKKNGYLTSIEQQNKEVLRAIVAANDPKAPVVEKGDLATERNLQKLQTFYSACMDNSYLQKIGREPLQAEIRKMIEIYPTSASNSTDRNDNTTENYENDRKALSRLLGYNMKYGFENPFIFELWDDETNPGYKIMTVQQSGMGLEEDGPYSDESIIQAYEKIIGEMFYFVQGGGDPSSSQTPIPEVWKQVAKDVLAFEKILAGVVIPETEPTEIEPEPE</sequence>
<dbReference type="AlphaFoldDB" id="A0A9P6PKL2"/>
<keyword evidence="1" id="KW-0732">Signal</keyword>
<dbReference type="PANTHER" id="PTHR11733">
    <property type="entry name" value="ZINC METALLOPROTEASE FAMILY M13 NEPRILYSIN-RELATED"/>
    <property type="match status" value="1"/>
</dbReference>
<comment type="caution">
    <text evidence="3">The sequence shown here is derived from an EMBL/GenBank/DDBJ whole genome shotgun (WGS) entry which is preliminary data.</text>
</comment>
<feature type="signal peptide" evidence="1">
    <location>
        <begin position="1"/>
        <end position="20"/>
    </location>
</feature>
<protein>
    <recommendedName>
        <fullName evidence="2">Peptidase M13 N-terminal domain-containing protein</fullName>
    </recommendedName>
</protein>
<dbReference type="InterPro" id="IPR042089">
    <property type="entry name" value="Peptidase_M13_dom_2"/>
</dbReference>
<feature type="domain" description="Peptidase M13 N-terminal" evidence="2">
    <location>
        <begin position="50"/>
        <end position="281"/>
    </location>
</feature>
<feature type="non-terminal residue" evidence="3">
    <location>
        <position position="1"/>
    </location>
</feature>
<dbReference type="SUPFAM" id="SSF55486">
    <property type="entry name" value="Metalloproteases ('zincins'), catalytic domain"/>
    <property type="match status" value="1"/>
</dbReference>
<dbReference type="EMBL" id="JAAAJA010001247">
    <property type="protein sequence ID" value="KAG0247713.1"/>
    <property type="molecule type" value="Genomic_DNA"/>
</dbReference>
<name>A0A9P6PKL2_9FUNG</name>
<feature type="chain" id="PRO_5040340596" description="Peptidase M13 N-terminal domain-containing protein" evidence="1">
    <location>
        <begin position="21"/>
        <end position="290"/>
    </location>
</feature>
<gene>
    <name evidence="3" type="ORF">BG011_001025</name>
</gene>
<organism evidence="3 4">
    <name type="scientific">Mortierella polycephala</name>
    <dbReference type="NCBI Taxonomy" id="41804"/>
    <lineage>
        <taxon>Eukaryota</taxon>
        <taxon>Fungi</taxon>
        <taxon>Fungi incertae sedis</taxon>
        <taxon>Mucoromycota</taxon>
        <taxon>Mortierellomycotina</taxon>
        <taxon>Mortierellomycetes</taxon>
        <taxon>Mortierellales</taxon>
        <taxon>Mortierellaceae</taxon>
        <taxon>Mortierella</taxon>
    </lineage>
</organism>
<dbReference type="GO" id="GO:0005886">
    <property type="term" value="C:plasma membrane"/>
    <property type="evidence" value="ECO:0007669"/>
    <property type="project" value="TreeGrafter"/>
</dbReference>
<evidence type="ECO:0000259" key="2">
    <source>
        <dbReference type="Pfam" id="PF05649"/>
    </source>
</evidence>
<reference evidence="3" key="1">
    <citation type="journal article" date="2020" name="Fungal Divers.">
        <title>Resolving the Mortierellaceae phylogeny through synthesis of multi-gene phylogenetics and phylogenomics.</title>
        <authorList>
            <person name="Vandepol N."/>
            <person name="Liber J."/>
            <person name="Desiro A."/>
            <person name="Na H."/>
            <person name="Kennedy M."/>
            <person name="Barry K."/>
            <person name="Grigoriev I.V."/>
            <person name="Miller A.N."/>
            <person name="O'Donnell K."/>
            <person name="Stajich J.E."/>
            <person name="Bonito G."/>
        </authorList>
    </citation>
    <scope>NUCLEOTIDE SEQUENCE</scope>
    <source>
        <strain evidence="3">KOD948</strain>
    </source>
</reference>
<dbReference type="GO" id="GO:0004222">
    <property type="term" value="F:metalloendopeptidase activity"/>
    <property type="evidence" value="ECO:0007669"/>
    <property type="project" value="InterPro"/>
</dbReference>
<dbReference type="InterPro" id="IPR008753">
    <property type="entry name" value="Peptidase_M13_N"/>
</dbReference>
<keyword evidence="4" id="KW-1185">Reference proteome</keyword>
<evidence type="ECO:0000313" key="3">
    <source>
        <dbReference type="EMBL" id="KAG0247713.1"/>
    </source>
</evidence>
<dbReference type="Pfam" id="PF05649">
    <property type="entry name" value="Peptidase_M13_N"/>
    <property type="match status" value="1"/>
</dbReference>
<dbReference type="OrthoDB" id="6475849at2759"/>
<dbReference type="Gene3D" id="1.10.1380.10">
    <property type="entry name" value="Neutral endopeptidase , domain2"/>
    <property type="match status" value="1"/>
</dbReference>
<dbReference type="PROSITE" id="PS51885">
    <property type="entry name" value="NEPRILYSIN"/>
    <property type="match status" value="1"/>
</dbReference>